<name>A0A640KRU0_LEITA</name>
<feature type="compositionally biased region" description="Polar residues" evidence="2">
    <location>
        <begin position="137"/>
        <end position="155"/>
    </location>
</feature>
<keyword evidence="1" id="KW-0175">Coiled coil</keyword>
<dbReference type="Proteomes" id="UP000419144">
    <property type="component" value="Unassembled WGS sequence"/>
</dbReference>
<keyword evidence="5" id="KW-1185">Reference proteome</keyword>
<dbReference type="SMART" id="SM00755">
    <property type="entry name" value="Grip"/>
    <property type="match status" value="1"/>
</dbReference>
<evidence type="ECO:0000256" key="1">
    <source>
        <dbReference type="SAM" id="Coils"/>
    </source>
</evidence>
<dbReference type="OrthoDB" id="1926336at2759"/>
<feature type="region of interest" description="Disordered" evidence="2">
    <location>
        <begin position="136"/>
        <end position="155"/>
    </location>
</feature>
<accession>A0A640KRU0</accession>
<evidence type="ECO:0000313" key="5">
    <source>
        <dbReference type="Proteomes" id="UP000419144"/>
    </source>
</evidence>
<gene>
    <name evidence="4" type="ORF">LtaPh_3440600</name>
</gene>
<feature type="region of interest" description="Disordered" evidence="2">
    <location>
        <begin position="294"/>
        <end position="314"/>
    </location>
</feature>
<dbReference type="InterPro" id="IPR000237">
    <property type="entry name" value="GRIP_dom"/>
</dbReference>
<dbReference type="Pfam" id="PF01465">
    <property type="entry name" value="GRIP"/>
    <property type="match status" value="1"/>
</dbReference>
<dbReference type="EMBL" id="BLBS01000054">
    <property type="protein sequence ID" value="GET92480.1"/>
    <property type="molecule type" value="Genomic_DNA"/>
</dbReference>
<proteinExistence type="predicted"/>
<feature type="coiled-coil region" evidence="1">
    <location>
        <begin position="404"/>
        <end position="438"/>
    </location>
</feature>
<reference evidence="4" key="1">
    <citation type="submission" date="2019-11" db="EMBL/GenBank/DDBJ databases">
        <title>Leishmania tarentolae CDS.</title>
        <authorList>
            <person name="Goto Y."/>
            <person name="Yamagishi J."/>
        </authorList>
    </citation>
    <scope>NUCLEOTIDE SEQUENCE [LARGE SCALE GENOMIC DNA]</scope>
    <source>
        <strain evidence="4">Parrot Tar II</strain>
    </source>
</reference>
<dbReference type="VEuPathDB" id="TriTrypDB:LtaPh_3440600"/>
<comment type="caution">
    <text evidence="4">The sequence shown here is derived from an EMBL/GenBank/DDBJ whole genome shotgun (WGS) entry which is preliminary data.</text>
</comment>
<dbReference type="AlphaFoldDB" id="A0A640KRU0"/>
<feature type="domain" description="GRIP" evidence="3">
    <location>
        <begin position="445"/>
        <end position="496"/>
    </location>
</feature>
<organism evidence="4 5">
    <name type="scientific">Leishmania tarentolae</name>
    <name type="common">Sauroleishmania tarentolae</name>
    <dbReference type="NCBI Taxonomy" id="5689"/>
    <lineage>
        <taxon>Eukaryota</taxon>
        <taxon>Discoba</taxon>
        <taxon>Euglenozoa</taxon>
        <taxon>Kinetoplastea</taxon>
        <taxon>Metakinetoplastina</taxon>
        <taxon>Trypanosomatida</taxon>
        <taxon>Trypanosomatidae</taxon>
        <taxon>Leishmaniinae</taxon>
        <taxon>Leishmania</taxon>
        <taxon>lizard Leishmania</taxon>
    </lineage>
</organism>
<dbReference type="PROSITE" id="PS50913">
    <property type="entry name" value="GRIP"/>
    <property type="match status" value="1"/>
</dbReference>
<sequence>MSSTDNDIEDAKRAPDTINATSALLDAQATTTTTEEVAQLRQKLYQCQEKFASWKVKAKTGVDQMRAQIVDLTCKLDESNKQCSLLEASFRSAGALPTTYIAQSQDFMYSHAMAAASLLVDAALCSYSGGAAEQYKGPSTSSPATCPNLQNPTSESLQKTVKDQSDRLKEAHHALKRLTNELQQRTEALQQQDENVADMKLRLAELETYNTSLKQELMRMPNPEDWRHAQEEMDQQLEQTRLEYENRESQLVLQHSTEVQALKALHEREVHEMQREQRDAVAQAIQDALTSSSATLVRSRAHPDGTSDVAADGTHPCKTEDDAYLDLLHDYKNMERQCAAVTKERDTMASEQKMLFGELAELLQSSVGLPPASDVSGTSITAATTADGARASAEWDSFADTASLQEAVRRIHEQRIALVKLQEELMQSRRELMQLRRFKTGPPEDGLSEQQLQYLRSVVVQLLCSRSDIRVARHLLPVLSMLLKFTDEDLQTITKAMLQ</sequence>
<evidence type="ECO:0000256" key="2">
    <source>
        <dbReference type="SAM" id="MobiDB-lite"/>
    </source>
</evidence>
<protein>
    <recommendedName>
        <fullName evidence="3">GRIP domain-containing protein</fullName>
    </recommendedName>
</protein>
<evidence type="ECO:0000313" key="4">
    <source>
        <dbReference type="EMBL" id="GET92480.1"/>
    </source>
</evidence>
<evidence type="ECO:0000259" key="3">
    <source>
        <dbReference type="PROSITE" id="PS50913"/>
    </source>
</evidence>
<feature type="coiled-coil region" evidence="1">
    <location>
        <begin position="161"/>
        <end position="250"/>
    </location>
</feature>